<evidence type="ECO:0000313" key="10">
    <source>
        <dbReference type="Proteomes" id="UP000001646"/>
    </source>
</evidence>
<comment type="pathway">
    <text evidence="1">Amino-acid degradation; L-leucine degradation; (S)-3-hydroxy-3-methylglutaryl-CoA from 3-isovaleryl-CoA: step 2/3.</text>
</comment>
<organism evidence="9 10">
    <name type="scientific">Anolis carolinensis</name>
    <name type="common">Green anole</name>
    <name type="synonym">American chameleon</name>
    <dbReference type="NCBI Taxonomy" id="28377"/>
    <lineage>
        <taxon>Eukaryota</taxon>
        <taxon>Metazoa</taxon>
        <taxon>Chordata</taxon>
        <taxon>Craniata</taxon>
        <taxon>Vertebrata</taxon>
        <taxon>Euteleostomi</taxon>
        <taxon>Lepidosauria</taxon>
        <taxon>Squamata</taxon>
        <taxon>Bifurcata</taxon>
        <taxon>Unidentata</taxon>
        <taxon>Episquamata</taxon>
        <taxon>Toxicofera</taxon>
        <taxon>Iguania</taxon>
        <taxon>Dactyloidae</taxon>
        <taxon>Anolis</taxon>
    </lineage>
</organism>
<dbReference type="PROSITE" id="PS50989">
    <property type="entry name" value="COA_CT_CTER"/>
    <property type="match status" value="1"/>
</dbReference>
<dbReference type="GO" id="GO:0004485">
    <property type="term" value="F:methylcrotonoyl-CoA carboxylase activity"/>
    <property type="evidence" value="ECO:0007669"/>
    <property type="project" value="UniProtKB-EC"/>
</dbReference>
<feature type="domain" description="CoA carboxyltransferase N-terminal" evidence="7">
    <location>
        <begin position="99"/>
        <end position="360"/>
    </location>
</feature>
<dbReference type="Gene3D" id="3.90.226.10">
    <property type="entry name" value="2-enoyl-CoA Hydratase, Chain A, domain 1"/>
    <property type="match status" value="2"/>
</dbReference>
<dbReference type="InterPro" id="IPR034733">
    <property type="entry name" value="AcCoA_carboxyl_beta"/>
</dbReference>
<dbReference type="UniPathway" id="UPA00363">
    <property type="reaction ID" value="UER00861"/>
</dbReference>
<dbReference type="PROSITE" id="PS50980">
    <property type="entry name" value="COA_CT_NTER"/>
    <property type="match status" value="1"/>
</dbReference>
<sequence>MWKHIAYTPLFRYLQCPLSTCCAPLFWASKNKYQELHMRRQKTWNLLNCEDGVKTANMPPSNMIHCSSVNFKTKNEQQQTKIPVLNGDIPSLYRHVFESNSRNSKVCIQRYSELLEKFSKGGGENAIYRHTQKNKKLLVRERLRMLLDDEHFLELSPFAGLGMPYGDVPAGGCLTGIGRICGIWCVFSASDATVKGGTLFPITVRKQLRAQEIAMQNRLPSIYLVDSGGAFLPLQAEIFPDKSHGGRTFYNVAMMSSLRIPQVAVVCGSCTAGGAYLPTMSEEAAMIDKIGTLFLAGPPLVKAAIGEDINSEELGGAMLHSTISGCVDYFASSEKETYECIRNTISMLNYDIPAEETLEFDSPLYDSDELLGLAPQNYSCTLHIKLILSRMIDGSRFHEFKANYGTTLVTGFAYIEGQLVGIVANNGELTHNASLKGSHFVQLCNQRNIPILFVVNTAPGAAAPSSPNQAVDHANRLKAHASMMSAVACAAVPKITLVVGGCYGNDSYAMCGRSFDPNFLFLWPNAKIALVDSRHLPTFSATWDDDSSETENHLLKEKLKKESNAFYSTARIWDDGVILPQNSRKVIAQCLRIIKQQKHQVMSPQWLPMSVLRMVTISRRQRHNT</sequence>
<reference evidence="9" key="1">
    <citation type="submission" date="2009-12" db="EMBL/GenBank/DDBJ databases">
        <title>The Genome Sequence of Anolis carolinensis (Green Anole Lizard).</title>
        <authorList>
            <consortium name="The Genome Sequencing Platform"/>
            <person name="Di Palma F."/>
            <person name="Alfoldi J."/>
            <person name="Heiman D."/>
            <person name="Young S."/>
            <person name="Grabherr M."/>
            <person name="Johnson J."/>
            <person name="Lander E.S."/>
            <person name="Lindblad-Toh K."/>
        </authorList>
    </citation>
    <scope>NUCLEOTIDE SEQUENCE [LARGE SCALE GENOMIC DNA]</scope>
    <source>
        <strain evidence="9">JBL SC #1</strain>
    </source>
</reference>
<evidence type="ECO:0000256" key="2">
    <source>
        <dbReference type="ARBA" id="ARBA00026116"/>
    </source>
</evidence>
<reference evidence="9" key="3">
    <citation type="submission" date="2025-09" db="UniProtKB">
        <authorList>
            <consortium name="Ensembl"/>
        </authorList>
    </citation>
    <scope>IDENTIFICATION</scope>
</reference>
<dbReference type="eggNOG" id="KOG0540">
    <property type="taxonomic scope" value="Eukaryota"/>
</dbReference>
<dbReference type="InParanoid" id="H9GHW7"/>
<dbReference type="Proteomes" id="UP000001646">
    <property type="component" value="Unplaced"/>
</dbReference>
<proteinExistence type="predicted"/>
<evidence type="ECO:0000313" key="9">
    <source>
        <dbReference type="Ensembl" id="ENSACAP00000011378.3"/>
    </source>
</evidence>
<dbReference type="GO" id="GO:1905202">
    <property type="term" value="C:methylcrotonoyl-CoA carboxylase complex"/>
    <property type="evidence" value="ECO:0000318"/>
    <property type="project" value="GO_Central"/>
</dbReference>
<dbReference type="EC" id="6.4.1.4" evidence="2"/>
<dbReference type="Pfam" id="PF01039">
    <property type="entry name" value="Carboxyl_trans"/>
    <property type="match status" value="1"/>
</dbReference>
<dbReference type="GO" id="GO:0006552">
    <property type="term" value="P:L-leucine catabolic process"/>
    <property type="evidence" value="ECO:0000318"/>
    <property type="project" value="GO_Central"/>
</dbReference>
<feature type="domain" description="CoA carboxyltransferase C-terminal" evidence="8">
    <location>
        <begin position="366"/>
        <end position="593"/>
    </location>
</feature>
<evidence type="ECO:0000256" key="3">
    <source>
        <dbReference type="ARBA" id="ARBA00031109"/>
    </source>
</evidence>
<dbReference type="PANTHER" id="PTHR22855">
    <property type="entry name" value="ACETYL, PROPIONYL, PYRUVATE, AND GLUTACONYL CARBOXYLASE-RELATED"/>
    <property type="match status" value="1"/>
</dbReference>
<dbReference type="InterPro" id="IPR011762">
    <property type="entry name" value="COA_CT_N"/>
</dbReference>
<dbReference type="PANTHER" id="PTHR22855:SF47">
    <property type="entry name" value="METHYLCROTONOYL-COA CARBOXYLASE"/>
    <property type="match status" value="1"/>
</dbReference>
<dbReference type="GO" id="GO:0005739">
    <property type="term" value="C:mitochondrion"/>
    <property type="evidence" value="ECO:0000318"/>
    <property type="project" value="GO_Central"/>
</dbReference>
<name>H9GHW7_ANOCA</name>
<evidence type="ECO:0000256" key="5">
    <source>
        <dbReference type="ARBA" id="ARBA00031404"/>
    </source>
</evidence>
<evidence type="ECO:0000259" key="8">
    <source>
        <dbReference type="PROSITE" id="PS50989"/>
    </source>
</evidence>
<dbReference type="FunFam" id="3.90.226.10:FF:000087">
    <property type="entry name" value="Si:ch211-198n5.11"/>
    <property type="match status" value="1"/>
</dbReference>
<evidence type="ECO:0000256" key="6">
    <source>
        <dbReference type="ARBA" id="ARBA00052347"/>
    </source>
</evidence>
<keyword evidence="10" id="KW-1185">Reference proteome</keyword>
<evidence type="ECO:0000259" key="7">
    <source>
        <dbReference type="PROSITE" id="PS50980"/>
    </source>
</evidence>
<accession>H9GHW7</accession>
<reference evidence="9" key="2">
    <citation type="submission" date="2025-08" db="UniProtKB">
        <authorList>
            <consortium name="Ensembl"/>
        </authorList>
    </citation>
    <scope>IDENTIFICATION</scope>
</reference>
<dbReference type="InterPro" id="IPR029045">
    <property type="entry name" value="ClpP/crotonase-like_dom_sf"/>
</dbReference>
<comment type="catalytic activity">
    <reaction evidence="6">
        <text>3-methylbut-2-enoyl-CoA + hydrogencarbonate + ATP = 3-methyl-(2E)-glutaconyl-CoA + ADP + phosphate + H(+)</text>
        <dbReference type="Rhea" id="RHEA:13589"/>
        <dbReference type="ChEBI" id="CHEBI:15378"/>
        <dbReference type="ChEBI" id="CHEBI:17544"/>
        <dbReference type="ChEBI" id="CHEBI:30616"/>
        <dbReference type="ChEBI" id="CHEBI:43474"/>
        <dbReference type="ChEBI" id="CHEBI:57344"/>
        <dbReference type="ChEBI" id="CHEBI:57346"/>
        <dbReference type="ChEBI" id="CHEBI:456216"/>
        <dbReference type="EC" id="6.4.1.4"/>
    </reaction>
</comment>
<dbReference type="Bgee" id="ENSACAG00000011610">
    <property type="expression patterns" value="Expressed in hindlimb bud and 12 other cell types or tissues"/>
</dbReference>
<dbReference type="InterPro" id="IPR011763">
    <property type="entry name" value="COA_CT_C"/>
</dbReference>
<dbReference type="FunFam" id="3.90.226.10:FF:000046">
    <property type="entry name" value="Geranyl-CoA carboxylase beta subunit"/>
    <property type="match status" value="1"/>
</dbReference>
<protein>
    <recommendedName>
        <fullName evidence="2">methylcrotonoyl-CoA carboxylase</fullName>
        <ecNumber evidence="2">6.4.1.4</ecNumber>
    </recommendedName>
    <alternativeName>
        <fullName evidence="5">3-methylcrotonyl-CoA carboxylase 2</fullName>
    </alternativeName>
    <alternativeName>
        <fullName evidence="3">3-methylcrotonyl-CoA carboxylase non-biotin-containing subunit</fullName>
    </alternativeName>
    <alternativeName>
        <fullName evidence="4">3-methylcrotonyl-CoA:carbon dioxide ligase subunit beta</fullName>
    </alternativeName>
</protein>
<dbReference type="STRING" id="28377.ENSACAP00000011378"/>
<dbReference type="InterPro" id="IPR045190">
    <property type="entry name" value="MCCB/AccD1-like"/>
</dbReference>
<dbReference type="HOGENOM" id="CLU_018822_0_2_1"/>
<dbReference type="GeneTree" id="ENSGT00940000164186"/>
<dbReference type="AlphaFoldDB" id="H9GHW7"/>
<dbReference type="SUPFAM" id="SSF52096">
    <property type="entry name" value="ClpP/crotonase"/>
    <property type="match status" value="2"/>
</dbReference>
<evidence type="ECO:0000256" key="1">
    <source>
        <dbReference type="ARBA" id="ARBA00025711"/>
    </source>
</evidence>
<dbReference type="Ensembl" id="ENSACAT00000011617.4">
    <property type="protein sequence ID" value="ENSACAP00000011378.3"/>
    <property type="gene ID" value="ENSACAG00000011610.4"/>
</dbReference>
<evidence type="ECO:0000256" key="4">
    <source>
        <dbReference type="ARBA" id="ARBA00031237"/>
    </source>
</evidence>